<dbReference type="InterPro" id="IPR035923">
    <property type="entry name" value="TT1751-like_sf"/>
</dbReference>
<dbReference type="AlphaFoldDB" id="A0A0S6UHF9"/>
<dbReference type="Proteomes" id="UP000063718">
    <property type="component" value="Unassembled WGS sequence"/>
</dbReference>
<dbReference type="InterPro" id="IPR005180">
    <property type="entry name" value="DUF302"/>
</dbReference>
<dbReference type="Gene3D" id="3.30.310.70">
    <property type="entry name" value="TT1751-like domain"/>
    <property type="match status" value="1"/>
</dbReference>
<dbReference type="SUPFAM" id="SSF103247">
    <property type="entry name" value="TT1751-like"/>
    <property type="match status" value="1"/>
</dbReference>
<feature type="domain" description="DUF302" evidence="1">
    <location>
        <begin position="38"/>
        <end position="99"/>
    </location>
</feature>
<proteinExistence type="predicted"/>
<gene>
    <name evidence="2" type="ORF">MTY_2379</name>
</gene>
<dbReference type="RefSeq" id="WP_025774746.1">
    <property type="nucleotide sequence ID" value="NZ_DF238840.1"/>
</dbReference>
<evidence type="ECO:0000313" key="2">
    <source>
        <dbReference type="EMBL" id="GAF27038.1"/>
    </source>
</evidence>
<sequence length="130" mass="14655">MEQPDFSYTVTTARDFEAAVKAVEEATAAQGMKVQHVHDVQATLRSKGYDSDPLKIIEICNARYAHEVLAKDVLISLMMPCKINVYVRDGKTYISALRPTMLAQFFPHARLEEVAREVDTKIRTIVEAAR</sequence>
<evidence type="ECO:0000259" key="1">
    <source>
        <dbReference type="Pfam" id="PF03625"/>
    </source>
</evidence>
<dbReference type="PANTHER" id="PTHR38342">
    <property type="entry name" value="SLR5037 PROTEIN"/>
    <property type="match status" value="1"/>
</dbReference>
<dbReference type="PIRSF" id="PIRSF021774">
    <property type="entry name" value="UCP021774"/>
    <property type="match status" value="1"/>
</dbReference>
<dbReference type="Pfam" id="PF03625">
    <property type="entry name" value="DUF302"/>
    <property type="match status" value="1"/>
</dbReference>
<dbReference type="EMBL" id="DF238840">
    <property type="protein sequence ID" value="GAF27038.1"/>
    <property type="molecule type" value="Genomic_DNA"/>
</dbReference>
<accession>A0A0S6UHF9</accession>
<name>A0A0S6UHF9_NEOTH</name>
<protein>
    <submittedName>
        <fullName evidence="2">Uncharacterized conserved protein</fullName>
    </submittedName>
</protein>
<dbReference type="InterPro" id="IPR016796">
    <property type="entry name" value="UCP021774"/>
</dbReference>
<reference evidence="2" key="1">
    <citation type="journal article" date="2014" name="Gene">
        <title>Genome-guided analysis of transformation efficiency and carbon dioxide assimilation by Moorella thermoacetica Y72.</title>
        <authorList>
            <person name="Tsukahara K."/>
            <person name="Kita A."/>
            <person name="Nakashimada Y."/>
            <person name="Hoshino T."/>
            <person name="Murakami K."/>
        </authorList>
    </citation>
    <scope>NUCLEOTIDE SEQUENCE [LARGE SCALE GENOMIC DNA]</scope>
    <source>
        <strain evidence="2">Y72</strain>
    </source>
</reference>
<organism evidence="2">
    <name type="scientific">Moorella thermoacetica Y72</name>
    <dbReference type="NCBI Taxonomy" id="1325331"/>
    <lineage>
        <taxon>Bacteria</taxon>
        <taxon>Bacillati</taxon>
        <taxon>Bacillota</taxon>
        <taxon>Clostridia</taxon>
        <taxon>Neomoorellales</taxon>
        <taxon>Neomoorellaceae</taxon>
        <taxon>Neomoorella</taxon>
    </lineage>
</organism>
<dbReference type="CDD" id="cd14797">
    <property type="entry name" value="DUF302"/>
    <property type="match status" value="1"/>
</dbReference>
<dbReference type="PANTHER" id="PTHR38342:SF1">
    <property type="entry name" value="SLR5037 PROTEIN"/>
    <property type="match status" value="1"/>
</dbReference>